<dbReference type="InterPro" id="IPR032466">
    <property type="entry name" value="Metal_Hydrolase"/>
</dbReference>
<evidence type="ECO:0000256" key="2">
    <source>
        <dbReference type="ARBA" id="ARBA00022801"/>
    </source>
</evidence>
<feature type="binding site" evidence="3">
    <location>
        <position position="94"/>
    </location>
    <ligand>
        <name>a divalent metal cation</name>
        <dbReference type="ChEBI" id="CHEBI:60240"/>
        <label>1</label>
    </ligand>
</feature>
<feature type="binding site" evidence="3">
    <location>
        <position position="153"/>
    </location>
    <ligand>
        <name>a divalent metal cation</name>
        <dbReference type="ChEBI" id="CHEBI:60240"/>
        <label>2</label>
    </ligand>
</feature>
<dbReference type="InterPro" id="IPR015991">
    <property type="entry name" value="TatD/YcfH-like"/>
</dbReference>
<dbReference type="PANTHER" id="PTHR46124">
    <property type="entry name" value="D-AMINOACYL-TRNA DEACYLASE"/>
    <property type="match status" value="1"/>
</dbReference>
<dbReference type="Pfam" id="PF01026">
    <property type="entry name" value="TatD_DNase"/>
    <property type="match status" value="1"/>
</dbReference>
<dbReference type="AlphaFoldDB" id="A0A2T2X8P0"/>
<protein>
    <submittedName>
        <fullName evidence="4">TatD family deoxyribonuclease</fullName>
    </submittedName>
</protein>
<feature type="binding site" evidence="3">
    <location>
        <position position="11"/>
    </location>
    <ligand>
        <name>a divalent metal cation</name>
        <dbReference type="ChEBI" id="CHEBI:60240"/>
        <label>1</label>
    </ligand>
</feature>
<dbReference type="InterPro" id="IPR018228">
    <property type="entry name" value="DNase_TatD-rel_CS"/>
</dbReference>
<keyword evidence="1 3" id="KW-0479">Metal-binding</keyword>
<dbReference type="FunFam" id="3.20.20.140:FF:000005">
    <property type="entry name" value="TatD family hydrolase"/>
    <property type="match status" value="1"/>
</dbReference>
<dbReference type="EMBL" id="PXYT01000006">
    <property type="protein sequence ID" value="PSR30860.1"/>
    <property type="molecule type" value="Genomic_DNA"/>
</dbReference>
<dbReference type="GO" id="GO:0046872">
    <property type="term" value="F:metal ion binding"/>
    <property type="evidence" value="ECO:0007669"/>
    <property type="project" value="UniProtKB-KW"/>
</dbReference>
<evidence type="ECO:0000313" key="5">
    <source>
        <dbReference type="Proteomes" id="UP000242699"/>
    </source>
</evidence>
<gene>
    <name evidence="4" type="ORF">C7B43_04180</name>
</gene>
<reference evidence="4 5" key="1">
    <citation type="journal article" date="2014" name="BMC Genomics">
        <title>Comparison of environmental and isolate Sulfobacillus genomes reveals diverse carbon, sulfur, nitrogen, and hydrogen metabolisms.</title>
        <authorList>
            <person name="Justice N.B."/>
            <person name="Norman A."/>
            <person name="Brown C.T."/>
            <person name="Singh A."/>
            <person name="Thomas B.C."/>
            <person name="Banfield J.F."/>
        </authorList>
    </citation>
    <scope>NUCLEOTIDE SEQUENCE [LARGE SCALE GENOMIC DNA]</scope>
    <source>
        <strain evidence="4">AMDSBA1</strain>
    </source>
</reference>
<dbReference type="CDD" id="cd01310">
    <property type="entry name" value="TatD_DNAse"/>
    <property type="match status" value="1"/>
</dbReference>
<accession>A0A2T2X8P0</accession>
<evidence type="ECO:0000256" key="1">
    <source>
        <dbReference type="ARBA" id="ARBA00022723"/>
    </source>
</evidence>
<dbReference type="GO" id="GO:0005829">
    <property type="term" value="C:cytosol"/>
    <property type="evidence" value="ECO:0007669"/>
    <property type="project" value="TreeGrafter"/>
</dbReference>
<name>A0A2T2X8P0_9FIRM</name>
<keyword evidence="2" id="KW-0378">Hydrolase</keyword>
<dbReference type="Gene3D" id="3.20.20.140">
    <property type="entry name" value="Metal-dependent hydrolases"/>
    <property type="match status" value="1"/>
</dbReference>
<dbReference type="PIRSF" id="PIRSF005902">
    <property type="entry name" value="DNase_TatD"/>
    <property type="match status" value="1"/>
</dbReference>
<dbReference type="InterPro" id="IPR001130">
    <property type="entry name" value="TatD-like"/>
</dbReference>
<comment type="caution">
    <text evidence="4">The sequence shown here is derived from an EMBL/GenBank/DDBJ whole genome shotgun (WGS) entry which is preliminary data.</text>
</comment>
<sequence length="254" mass="29039">MNLMGFDSHCHLQDPAFDADREEVYDRAHTQELGILVPGYDMASSDRAVKMAQSHEAVWALVGCHPHEARTFSDTDQEQLRQWANNDWVVGIGEIGLDYHYMNSPMEIQRKVFRDQLELARDMNLPVSVHSREAEDDTWAILREFPGIRGVLHCFTGSREFAEKLLDLGLYLSFAGPVSFKNAHDLRAIVAWAPMDRILVETDSPYLSPVPWRGRRNEPLRVIRVAEVIAAQKNCSTKQVFDDTTSNIIRVFRV</sequence>
<dbReference type="GO" id="GO:0004536">
    <property type="term" value="F:DNA nuclease activity"/>
    <property type="evidence" value="ECO:0007669"/>
    <property type="project" value="InterPro"/>
</dbReference>
<feature type="binding site" evidence="3">
    <location>
        <position position="203"/>
    </location>
    <ligand>
        <name>a divalent metal cation</name>
        <dbReference type="ChEBI" id="CHEBI:60240"/>
        <label>1</label>
    </ligand>
</feature>
<evidence type="ECO:0000313" key="4">
    <source>
        <dbReference type="EMBL" id="PSR30860.1"/>
    </source>
</evidence>
<dbReference type="GO" id="GO:0016788">
    <property type="term" value="F:hydrolase activity, acting on ester bonds"/>
    <property type="evidence" value="ECO:0007669"/>
    <property type="project" value="InterPro"/>
</dbReference>
<feature type="binding site" evidence="3">
    <location>
        <position position="130"/>
    </location>
    <ligand>
        <name>a divalent metal cation</name>
        <dbReference type="ChEBI" id="CHEBI:60240"/>
        <label>2</label>
    </ligand>
</feature>
<dbReference type="Proteomes" id="UP000242699">
    <property type="component" value="Unassembled WGS sequence"/>
</dbReference>
<organism evidence="4 5">
    <name type="scientific">Sulfobacillus benefaciens</name>
    <dbReference type="NCBI Taxonomy" id="453960"/>
    <lineage>
        <taxon>Bacteria</taxon>
        <taxon>Bacillati</taxon>
        <taxon>Bacillota</taxon>
        <taxon>Clostridia</taxon>
        <taxon>Eubacteriales</taxon>
        <taxon>Clostridiales Family XVII. Incertae Sedis</taxon>
        <taxon>Sulfobacillus</taxon>
    </lineage>
</organism>
<dbReference type="NCBIfam" id="TIGR00010">
    <property type="entry name" value="YchF/TatD family DNA exonuclease"/>
    <property type="match status" value="1"/>
</dbReference>
<proteinExistence type="predicted"/>
<evidence type="ECO:0000256" key="3">
    <source>
        <dbReference type="PIRSR" id="PIRSR005902-1"/>
    </source>
</evidence>
<dbReference type="PANTHER" id="PTHR46124:SF2">
    <property type="entry name" value="D-AMINOACYL-TRNA DEACYLASE"/>
    <property type="match status" value="1"/>
</dbReference>
<dbReference type="SUPFAM" id="SSF51556">
    <property type="entry name" value="Metallo-dependent hydrolases"/>
    <property type="match status" value="1"/>
</dbReference>
<dbReference type="PROSITE" id="PS01090">
    <property type="entry name" value="TATD_2"/>
    <property type="match status" value="1"/>
</dbReference>
<feature type="binding site" evidence="3">
    <location>
        <position position="9"/>
    </location>
    <ligand>
        <name>a divalent metal cation</name>
        <dbReference type="ChEBI" id="CHEBI:60240"/>
        <label>1</label>
    </ligand>
</feature>